<accession>A0A8D8Y140</accession>
<sequence>MKPIDEKFLVEAVTNKGFKIGVWVEFLVLVMYGKNIPYACQQALLNPKRTGTNIQVKTLRKLPVWLAVEVRPILDFVILVNEVPNMRRARSFVDRGSTRDVLHDAHRLVCVGRAEPVLE</sequence>
<proteinExistence type="predicted"/>
<protein>
    <submittedName>
        <fullName evidence="1">Uncharacterized protein</fullName>
    </submittedName>
</protein>
<dbReference type="EMBL" id="HBUF01355154">
    <property type="protein sequence ID" value="CAG6716893.1"/>
    <property type="molecule type" value="Transcribed_RNA"/>
</dbReference>
<dbReference type="AlphaFoldDB" id="A0A8D8Y140"/>
<organism evidence="1">
    <name type="scientific">Cacopsylla melanoneura</name>
    <dbReference type="NCBI Taxonomy" id="428564"/>
    <lineage>
        <taxon>Eukaryota</taxon>
        <taxon>Metazoa</taxon>
        <taxon>Ecdysozoa</taxon>
        <taxon>Arthropoda</taxon>
        <taxon>Hexapoda</taxon>
        <taxon>Insecta</taxon>
        <taxon>Pterygota</taxon>
        <taxon>Neoptera</taxon>
        <taxon>Paraneoptera</taxon>
        <taxon>Hemiptera</taxon>
        <taxon>Sternorrhyncha</taxon>
        <taxon>Psylloidea</taxon>
        <taxon>Psyllidae</taxon>
        <taxon>Psyllinae</taxon>
        <taxon>Cacopsylla</taxon>
    </lineage>
</organism>
<name>A0A8D8Y140_9HEMI</name>
<evidence type="ECO:0000313" key="1">
    <source>
        <dbReference type="EMBL" id="CAG6716893.1"/>
    </source>
</evidence>
<dbReference type="EMBL" id="HBUF01355153">
    <property type="protein sequence ID" value="CAG6716890.1"/>
    <property type="molecule type" value="Transcribed_RNA"/>
</dbReference>
<reference evidence="1" key="1">
    <citation type="submission" date="2021-05" db="EMBL/GenBank/DDBJ databases">
        <authorList>
            <person name="Alioto T."/>
            <person name="Alioto T."/>
            <person name="Gomez Garrido J."/>
        </authorList>
    </citation>
    <scope>NUCLEOTIDE SEQUENCE</scope>
</reference>
<dbReference type="EMBL" id="HBUF01355152">
    <property type="protein sequence ID" value="CAG6716885.1"/>
    <property type="molecule type" value="Transcribed_RNA"/>
</dbReference>